<evidence type="ECO:0000256" key="5">
    <source>
        <dbReference type="ARBA" id="ARBA00023004"/>
    </source>
</evidence>
<dbReference type="InterPro" id="IPR002403">
    <property type="entry name" value="Cyt_P450_E_grp-IV"/>
</dbReference>
<dbReference type="EMBL" id="KN824351">
    <property type="protein sequence ID" value="KIM22629.1"/>
    <property type="molecule type" value="Genomic_DNA"/>
</dbReference>
<dbReference type="GO" id="GO:0005506">
    <property type="term" value="F:iron ion binding"/>
    <property type="evidence" value="ECO:0007669"/>
    <property type="project" value="InterPro"/>
</dbReference>
<gene>
    <name evidence="8" type="ORF">M408DRAFT_28547</name>
</gene>
<evidence type="ECO:0000256" key="7">
    <source>
        <dbReference type="RuleBase" id="RU000461"/>
    </source>
</evidence>
<keyword evidence="3 6" id="KW-0479">Metal-binding</keyword>
<dbReference type="Proteomes" id="UP000054097">
    <property type="component" value="Unassembled WGS sequence"/>
</dbReference>
<evidence type="ECO:0000313" key="8">
    <source>
        <dbReference type="EMBL" id="KIM22629.1"/>
    </source>
</evidence>
<dbReference type="STRING" id="933852.A0A0C3ARH5"/>
<dbReference type="PROSITE" id="PS00086">
    <property type="entry name" value="CYTOCHROME_P450"/>
    <property type="match status" value="1"/>
</dbReference>
<keyword evidence="7" id="KW-0503">Monooxygenase</keyword>
<dbReference type="PRINTS" id="PR00465">
    <property type="entry name" value="EP450IV"/>
</dbReference>
<evidence type="ECO:0008006" key="10">
    <source>
        <dbReference type="Google" id="ProtNLM"/>
    </source>
</evidence>
<dbReference type="HOGENOM" id="CLU_022195_6_0_1"/>
<feature type="binding site" description="axial binding residue" evidence="6">
    <location>
        <position position="88"/>
    </location>
    <ligand>
        <name>heme</name>
        <dbReference type="ChEBI" id="CHEBI:30413"/>
    </ligand>
    <ligandPart>
        <name>Fe</name>
        <dbReference type="ChEBI" id="CHEBI:18248"/>
    </ligandPart>
</feature>
<dbReference type="AlphaFoldDB" id="A0A0C3ARH5"/>
<keyword evidence="9" id="KW-1185">Reference proteome</keyword>
<sequence>MNRIALRPFTFSTGLTVPTGTSISSHLYGTHQDESLYPHAETFDGFRFVESTTGGKEAADERSTSAMKKTMYATSSTYLAFGHGKHACPGRFFASMVVKLIMAELIVNYDLRWPDDVPKTGGSVDIFGEKVGYRPADIWIGGIVPDHKAKMVLRRRA</sequence>
<reference evidence="9" key="2">
    <citation type="submission" date="2015-01" db="EMBL/GenBank/DDBJ databases">
        <title>Evolutionary Origins and Diversification of the Mycorrhizal Mutualists.</title>
        <authorList>
            <consortium name="DOE Joint Genome Institute"/>
            <consortium name="Mycorrhizal Genomics Consortium"/>
            <person name="Kohler A."/>
            <person name="Kuo A."/>
            <person name="Nagy L.G."/>
            <person name="Floudas D."/>
            <person name="Copeland A."/>
            <person name="Barry K.W."/>
            <person name="Cichocki N."/>
            <person name="Veneault-Fourrey C."/>
            <person name="LaButti K."/>
            <person name="Lindquist E.A."/>
            <person name="Lipzen A."/>
            <person name="Lundell T."/>
            <person name="Morin E."/>
            <person name="Murat C."/>
            <person name="Riley R."/>
            <person name="Ohm R."/>
            <person name="Sun H."/>
            <person name="Tunlid A."/>
            <person name="Henrissat B."/>
            <person name="Grigoriev I.V."/>
            <person name="Hibbett D.S."/>
            <person name="Martin F."/>
        </authorList>
    </citation>
    <scope>NUCLEOTIDE SEQUENCE [LARGE SCALE GENOMIC DNA]</scope>
    <source>
        <strain evidence="9">MAFF 305830</strain>
    </source>
</reference>
<dbReference type="Pfam" id="PF00067">
    <property type="entry name" value="p450"/>
    <property type="match status" value="1"/>
</dbReference>
<dbReference type="SUPFAM" id="SSF48264">
    <property type="entry name" value="Cytochrome P450"/>
    <property type="match status" value="1"/>
</dbReference>
<accession>A0A0C3ARH5</accession>
<dbReference type="GO" id="GO:0004497">
    <property type="term" value="F:monooxygenase activity"/>
    <property type="evidence" value="ECO:0007669"/>
    <property type="project" value="UniProtKB-KW"/>
</dbReference>
<comment type="cofactor">
    <cofactor evidence="1 6">
        <name>heme</name>
        <dbReference type="ChEBI" id="CHEBI:30413"/>
    </cofactor>
</comment>
<protein>
    <recommendedName>
        <fullName evidence="10">Cytochrome P450</fullName>
    </recommendedName>
</protein>
<comment type="similarity">
    <text evidence="2 7">Belongs to the cytochrome P450 family.</text>
</comment>
<keyword evidence="4 7" id="KW-0560">Oxidoreductase</keyword>
<dbReference type="GO" id="GO:0016705">
    <property type="term" value="F:oxidoreductase activity, acting on paired donors, with incorporation or reduction of molecular oxygen"/>
    <property type="evidence" value="ECO:0007669"/>
    <property type="project" value="InterPro"/>
</dbReference>
<name>A0A0C3ARH5_SERVB</name>
<dbReference type="GO" id="GO:0020037">
    <property type="term" value="F:heme binding"/>
    <property type="evidence" value="ECO:0007669"/>
    <property type="project" value="InterPro"/>
</dbReference>
<organism evidence="8 9">
    <name type="scientific">Serendipita vermifera MAFF 305830</name>
    <dbReference type="NCBI Taxonomy" id="933852"/>
    <lineage>
        <taxon>Eukaryota</taxon>
        <taxon>Fungi</taxon>
        <taxon>Dikarya</taxon>
        <taxon>Basidiomycota</taxon>
        <taxon>Agaricomycotina</taxon>
        <taxon>Agaricomycetes</taxon>
        <taxon>Sebacinales</taxon>
        <taxon>Serendipitaceae</taxon>
        <taxon>Serendipita</taxon>
    </lineage>
</organism>
<dbReference type="InterPro" id="IPR017972">
    <property type="entry name" value="Cyt_P450_CS"/>
</dbReference>
<dbReference type="Gene3D" id="1.10.630.10">
    <property type="entry name" value="Cytochrome P450"/>
    <property type="match status" value="1"/>
</dbReference>
<proteinExistence type="inferred from homology"/>
<dbReference type="PANTHER" id="PTHR46206">
    <property type="entry name" value="CYTOCHROME P450"/>
    <property type="match status" value="1"/>
</dbReference>
<evidence type="ECO:0000256" key="3">
    <source>
        <dbReference type="ARBA" id="ARBA00022723"/>
    </source>
</evidence>
<evidence type="ECO:0000256" key="4">
    <source>
        <dbReference type="ARBA" id="ARBA00023002"/>
    </source>
</evidence>
<keyword evidence="6 7" id="KW-0349">Heme</keyword>
<evidence type="ECO:0000256" key="6">
    <source>
        <dbReference type="PIRSR" id="PIRSR602403-1"/>
    </source>
</evidence>
<dbReference type="InterPro" id="IPR036396">
    <property type="entry name" value="Cyt_P450_sf"/>
</dbReference>
<evidence type="ECO:0000256" key="1">
    <source>
        <dbReference type="ARBA" id="ARBA00001971"/>
    </source>
</evidence>
<evidence type="ECO:0000313" key="9">
    <source>
        <dbReference type="Proteomes" id="UP000054097"/>
    </source>
</evidence>
<evidence type="ECO:0000256" key="2">
    <source>
        <dbReference type="ARBA" id="ARBA00010617"/>
    </source>
</evidence>
<reference evidence="8 9" key="1">
    <citation type="submission" date="2014-04" db="EMBL/GenBank/DDBJ databases">
        <authorList>
            <consortium name="DOE Joint Genome Institute"/>
            <person name="Kuo A."/>
            <person name="Zuccaro A."/>
            <person name="Kohler A."/>
            <person name="Nagy L.G."/>
            <person name="Floudas D."/>
            <person name="Copeland A."/>
            <person name="Barry K.W."/>
            <person name="Cichocki N."/>
            <person name="Veneault-Fourrey C."/>
            <person name="LaButti K."/>
            <person name="Lindquist E.A."/>
            <person name="Lipzen A."/>
            <person name="Lundell T."/>
            <person name="Morin E."/>
            <person name="Murat C."/>
            <person name="Sun H."/>
            <person name="Tunlid A."/>
            <person name="Henrissat B."/>
            <person name="Grigoriev I.V."/>
            <person name="Hibbett D.S."/>
            <person name="Martin F."/>
            <person name="Nordberg H.P."/>
            <person name="Cantor M.N."/>
            <person name="Hua S.X."/>
        </authorList>
    </citation>
    <scope>NUCLEOTIDE SEQUENCE [LARGE SCALE GENOMIC DNA]</scope>
    <source>
        <strain evidence="8 9">MAFF 305830</strain>
    </source>
</reference>
<dbReference type="OrthoDB" id="3248974at2759"/>
<dbReference type="InterPro" id="IPR001128">
    <property type="entry name" value="Cyt_P450"/>
</dbReference>
<keyword evidence="5 6" id="KW-0408">Iron</keyword>